<reference evidence="8" key="1">
    <citation type="submission" date="2019-02" db="EMBL/GenBank/DDBJ databases">
        <title>Complete genome sequence of Rhodoferax sp. Gr-4.</title>
        <authorList>
            <person name="Jin L."/>
        </authorList>
    </citation>
    <scope>NUCLEOTIDE SEQUENCE [LARGE SCALE GENOMIC DNA]</scope>
    <source>
        <strain evidence="8">Gr-4</strain>
    </source>
</reference>
<dbReference type="Proteomes" id="UP000317365">
    <property type="component" value="Chromosome"/>
</dbReference>
<dbReference type="InterPro" id="IPR004839">
    <property type="entry name" value="Aminotransferase_I/II_large"/>
</dbReference>
<keyword evidence="7" id="KW-0808">Transferase</keyword>
<protein>
    <submittedName>
        <fullName evidence="7">PLP-dependent aminotransferase family protein</fullName>
    </submittedName>
</protein>
<dbReference type="InterPro" id="IPR036390">
    <property type="entry name" value="WH_DNA-bd_sf"/>
</dbReference>
<dbReference type="EMBL" id="CP036282">
    <property type="protein sequence ID" value="QDL56511.1"/>
    <property type="molecule type" value="Genomic_DNA"/>
</dbReference>
<dbReference type="InterPro" id="IPR000524">
    <property type="entry name" value="Tscrpt_reg_HTH_GntR"/>
</dbReference>
<organism evidence="7 8">
    <name type="scientific">Rhodoferax aquaticus</name>
    <dbReference type="NCBI Taxonomy" id="2527691"/>
    <lineage>
        <taxon>Bacteria</taxon>
        <taxon>Pseudomonadati</taxon>
        <taxon>Pseudomonadota</taxon>
        <taxon>Betaproteobacteria</taxon>
        <taxon>Burkholderiales</taxon>
        <taxon>Comamonadaceae</taxon>
        <taxon>Rhodoferax</taxon>
    </lineage>
</organism>
<sequence length="499" mass="53535">MDPRLPIALQLDPSQAQLHQLLAQLSRAIRSGALPTHWRMPPSRALAEQAQLGRDTVVQAYAELCAQGLLQARGRKGTFVAPLPSHTLGIEPNTAPTPHLARRLAAAAPATVAPGLDWRLGQACTVGLPLRVWRAACKEAGRTLPPAGYGDPMGDLGLRHEIATWLQRKRGAAVSPAQIVVTQGAGQAIELLAQLLLRPGDVCAVENPGYLRAAQAFAAQGAQVVPLPVDAHGAQVQAVFEGNTPPALLHVTPAHHYPLGVPLAAHRRAQLLHLAQRHGTMVLENEYDHEFAFASEHSLPLLAQAPEQVILVSTFAKAISPALRLGFVVAPAAIAARLGDLVESQRRHCSWPVQRSVAWLLASGELERHLRRLQRHFAALRALVRTQVQALQTHGLHLQGDAGGLHVLLQMPTPAASRQLEDALRASGVQLYPLSSFTHAPSPHHGVLLGYGHMREADLDLALGHLVRCVAALVKPYVPSCWPALGQLPLSTCDGAQKR</sequence>
<dbReference type="CDD" id="cd07377">
    <property type="entry name" value="WHTH_GntR"/>
    <property type="match status" value="1"/>
</dbReference>
<dbReference type="InterPro" id="IPR051446">
    <property type="entry name" value="HTH_trans_reg/aminotransferase"/>
</dbReference>
<dbReference type="SUPFAM" id="SSF53383">
    <property type="entry name" value="PLP-dependent transferases"/>
    <property type="match status" value="1"/>
</dbReference>
<evidence type="ECO:0000313" key="7">
    <source>
        <dbReference type="EMBL" id="QDL56511.1"/>
    </source>
</evidence>
<evidence type="ECO:0000313" key="8">
    <source>
        <dbReference type="Proteomes" id="UP000317365"/>
    </source>
</evidence>
<dbReference type="InterPro" id="IPR036388">
    <property type="entry name" value="WH-like_DNA-bd_sf"/>
</dbReference>
<keyword evidence="4" id="KW-0238">DNA-binding</keyword>
<dbReference type="InterPro" id="IPR015424">
    <property type="entry name" value="PyrdxlP-dep_Trfase"/>
</dbReference>
<dbReference type="PANTHER" id="PTHR46577">
    <property type="entry name" value="HTH-TYPE TRANSCRIPTIONAL REGULATORY PROTEIN GABR"/>
    <property type="match status" value="1"/>
</dbReference>
<evidence type="ECO:0000256" key="3">
    <source>
        <dbReference type="ARBA" id="ARBA00023015"/>
    </source>
</evidence>
<dbReference type="RefSeq" id="WP_142813946.1">
    <property type="nucleotide sequence ID" value="NZ_CP036282.1"/>
</dbReference>
<dbReference type="CDD" id="cd00609">
    <property type="entry name" value="AAT_like"/>
    <property type="match status" value="1"/>
</dbReference>
<dbReference type="GO" id="GO:0003700">
    <property type="term" value="F:DNA-binding transcription factor activity"/>
    <property type="evidence" value="ECO:0007669"/>
    <property type="project" value="InterPro"/>
</dbReference>
<dbReference type="AlphaFoldDB" id="A0A515EV02"/>
<dbReference type="Gene3D" id="1.10.10.10">
    <property type="entry name" value="Winged helix-like DNA-binding domain superfamily/Winged helix DNA-binding domain"/>
    <property type="match status" value="1"/>
</dbReference>
<accession>A0A515EV02</accession>
<proteinExistence type="inferred from homology"/>
<dbReference type="Pfam" id="PF00392">
    <property type="entry name" value="GntR"/>
    <property type="match status" value="1"/>
</dbReference>
<dbReference type="GO" id="GO:0030170">
    <property type="term" value="F:pyridoxal phosphate binding"/>
    <property type="evidence" value="ECO:0007669"/>
    <property type="project" value="InterPro"/>
</dbReference>
<dbReference type="InterPro" id="IPR015421">
    <property type="entry name" value="PyrdxlP-dep_Trfase_major"/>
</dbReference>
<gene>
    <name evidence="7" type="ORF">EXZ61_21430</name>
</gene>
<keyword evidence="7" id="KW-0032">Aminotransferase</keyword>
<dbReference type="GO" id="GO:0008483">
    <property type="term" value="F:transaminase activity"/>
    <property type="evidence" value="ECO:0007669"/>
    <property type="project" value="UniProtKB-KW"/>
</dbReference>
<dbReference type="SUPFAM" id="SSF46785">
    <property type="entry name" value="Winged helix' DNA-binding domain"/>
    <property type="match status" value="1"/>
</dbReference>
<keyword evidence="5" id="KW-0804">Transcription</keyword>
<dbReference type="GO" id="GO:0003677">
    <property type="term" value="F:DNA binding"/>
    <property type="evidence" value="ECO:0007669"/>
    <property type="project" value="UniProtKB-KW"/>
</dbReference>
<name>A0A515EV02_9BURK</name>
<dbReference type="KEGG" id="rhg:EXZ61_21430"/>
<evidence type="ECO:0000259" key="6">
    <source>
        <dbReference type="PROSITE" id="PS50949"/>
    </source>
</evidence>
<evidence type="ECO:0000256" key="5">
    <source>
        <dbReference type="ARBA" id="ARBA00023163"/>
    </source>
</evidence>
<dbReference type="PROSITE" id="PS50949">
    <property type="entry name" value="HTH_GNTR"/>
    <property type="match status" value="1"/>
</dbReference>
<keyword evidence="8" id="KW-1185">Reference proteome</keyword>
<evidence type="ECO:0000256" key="1">
    <source>
        <dbReference type="ARBA" id="ARBA00005384"/>
    </source>
</evidence>
<feature type="domain" description="HTH gntR-type" evidence="6">
    <location>
        <begin position="15"/>
        <end position="83"/>
    </location>
</feature>
<keyword evidence="3" id="KW-0805">Transcription regulation</keyword>
<keyword evidence="2" id="KW-0663">Pyridoxal phosphate</keyword>
<dbReference type="SMART" id="SM00345">
    <property type="entry name" value="HTH_GNTR"/>
    <property type="match status" value="1"/>
</dbReference>
<dbReference type="PANTHER" id="PTHR46577:SF1">
    <property type="entry name" value="HTH-TYPE TRANSCRIPTIONAL REGULATORY PROTEIN GABR"/>
    <property type="match status" value="1"/>
</dbReference>
<evidence type="ECO:0000256" key="4">
    <source>
        <dbReference type="ARBA" id="ARBA00023125"/>
    </source>
</evidence>
<dbReference type="Pfam" id="PF00155">
    <property type="entry name" value="Aminotran_1_2"/>
    <property type="match status" value="1"/>
</dbReference>
<comment type="similarity">
    <text evidence="1">In the C-terminal section; belongs to the class-I pyridoxal-phosphate-dependent aminotransferase family.</text>
</comment>
<dbReference type="Gene3D" id="3.40.640.10">
    <property type="entry name" value="Type I PLP-dependent aspartate aminotransferase-like (Major domain)"/>
    <property type="match status" value="1"/>
</dbReference>
<reference evidence="8" key="2">
    <citation type="journal article" date="2020" name="Int. J. Syst. Evol. Microbiol.">
        <title>Genomic insights into a novel species Rhodoferax aquaticus sp. nov., isolated from freshwater.</title>
        <authorList>
            <person name="Li T."/>
            <person name="Zhuo Y."/>
            <person name="Jin C.Z."/>
            <person name="Wu X."/>
            <person name="Ko S.R."/>
            <person name="Jin F.J."/>
            <person name="Ahn C.Y."/>
            <person name="Oh H.M."/>
            <person name="Lee H.G."/>
            <person name="Jin L."/>
        </authorList>
    </citation>
    <scope>NUCLEOTIDE SEQUENCE [LARGE SCALE GENOMIC DNA]</scope>
    <source>
        <strain evidence="8">Gr-4</strain>
    </source>
</reference>
<evidence type="ECO:0000256" key="2">
    <source>
        <dbReference type="ARBA" id="ARBA00022898"/>
    </source>
</evidence>